<dbReference type="InterPro" id="IPR036397">
    <property type="entry name" value="RNaseH_sf"/>
</dbReference>
<dbReference type="PROSITE" id="PS51785">
    <property type="entry name" value="EXOI_C"/>
    <property type="match status" value="1"/>
</dbReference>
<proteinExistence type="predicted"/>
<gene>
    <name evidence="3" type="ORF">Salmuc_01763</name>
</gene>
<comment type="caution">
    <text evidence="3">The sequence shown here is derived from an EMBL/GenBank/DDBJ whole genome shotgun (WGS) entry which is preliminary data.</text>
</comment>
<dbReference type="OrthoDB" id="9763470at2"/>
<dbReference type="Proteomes" id="UP000015347">
    <property type="component" value="Unassembled WGS sequence"/>
</dbReference>
<dbReference type="EMBL" id="APVH01000013">
    <property type="protein sequence ID" value="EPX83988.1"/>
    <property type="molecule type" value="Genomic_DNA"/>
</dbReference>
<dbReference type="GO" id="GO:0046872">
    <property type="term" value="F:metal ion binding"/>
    <property type="evidence" value="ECO:0007669"/>
    <property type="project" value="UniProtKB-KW"/>
</dbReference>
<protein>
    <submittedName>
        <fullName evidence="3">Uncharacterized protein</fullName>
    </submittedName>
</protein>
<dbReference type="GO" id="GO:0003676">
    <property type="term" value="F:nucleic acid binding"/>
    <property type="evidence" value="ECO:0007669"/>
    <property type="project" value="InterPro"/>
</dbReference>
<dbReference type="eggNOG" id="COG2925">
    <property type="taxonomic scope" value="Bacteria"/>
</dbReference>
<dbReference type="GO" id="GO:0006281">
    <property type="term" value="P:DNA repair"/>
    <property type="evidence" value="ECO:0007669"/>
    <property type="project" value="InterPro"/>
</dbReference>
<dbReference type="InterPro" id="IPR012337">
    <property type="entry name" value="RNaseH-like_sf"/>
</dbReference>
<dbReference type="Pfam" id="PF26016">
    <property type="entry name" value="ExoI_C"/>
    <property type="match status" value="1"/>
</dbReference>
<dbReference type="SUPFAM" id="SSF53098">
    <property type="entry name" value="Ribonuclease H-like"/>
    <property type="match status" value="1"/>
</dbReference>
<dbReference type="Gene3D" id="3.30.420.10">
    <property type="entry name" value="Ribonuclease H-like superfamily/Ribonuclease H"/>
    <property type="match status" value="1"/>
</dbReference>
<evidence type="ECO:0000259" key="1">
    <source>
        <dbReference type="PROSITE" id="PS51784"/>
    </source>
</evidence>
<dbReference type="PROSITE" id="PS51784">
    <property type="entry name" value="EXOI_SH3"/>
    <property type="match status" value="1"/>
</dbReference>
<dbReference type="Gene3D" id="1.20.1280.70">
    <property type="entry name" value="Exonuclease ExoI, domain 3"/>
    <property type="match status" value="1"/>
</dbReference>
<reference evidence="4" key="1">
    <citation type="journal article" date="2014" name="Stand. Genomic Sci.">
        <title>Genome sequence of the exopolysaccharide-producing Salipiger mucosus type strain (DSM 16094(T)), a moderately halophilic member of the Roseobacter clade.</title>
        <authorList>
            <person name="Riedel T."/>
            <person name="Spring S."/>
            <person name="Fiebig A."/>
            <person name="Petersen J."/>
            <person name="Kyrpides N.C."/>
            <person name="Goker M."/>
            <person name="Klenk H.P."/>
        </authorList>
    </citation>
    <scope>NUCLEOTIDE SEQUENCE [LARGE SCALE GENOMIC DNA]</scope>
    <source>
        <strain evidence="4">DSM 16094</strain>
    </source>
</reference>
<organism evidence="3 4">
    <name type="scientific">Salipiger mucosus DSM 16094</name>
    <dbReference type="NCBI Taxonomy" id="1123237"/>
    <lineage>
        <taxon>Bacteria</taxon>
        <taxon>Pseudomonadati</taxon>
        <taxon>Pseudomonadota</taxon>
        <taxon>Alphaproteobacteria</taxon>
        <taxon>Rhodobacterales</taxon>
        <taxon>Roseobacteraceae</taxon>
        <taxon>Salipiger</taxon>
    </lineage>
</organism>
<accession>S9QWJ9</accession>
<dbReference type="HOGENOM" id="CLU_512752_0_0_5"/>
<feature type="domain" description="ExoI C-terminal" evidence="2">
    <location>
        <begin position="378"/>
        <end position="503"/>
    </location>
</feature>
<evidence type="ECO:0000313" key="3">
    <source>
        <dbReference type="EMBL" id="EPX83988.1"/>
    </source>
</evidence>
<dbReference type="AlphaFoldDB" id="S9QWJ9"/>
<evidence type="ECO:0000259" key="2">
    <source>
        <dbReference type="PROSITE" id="PS51785"/>
    </source>
</evidence>
<dbReference type="STRING" id="1123237.Salmuc_01763"/>
<dbReference type="InterPro" id="IPR034747">
    <property type="entry name" value="EXOI_SH3"/>
</dbReference>
<dbReference type="InterPro" id="IPR058561">
    <property type="entry name" value="Exonuc_1_C"/>
</dbReference>
<keyword evidence="4" id="KW-1185">Reference proteome</keyword>
<feature type="domain" description="ExoI SH3-like" evidence="1">
    <location>
        <begin position="222"/>
        <end position="368"/>
    </location>
</feature>
<name>S9QWJ9_9RHOB</name>
<evidence type="ECO:0000313" key="4">
    <source>
        <dbReference type="Proteomes" id="UP000015347"/>
    </source>
</evidence>
<dbReference type="GO" id="GO:0008310">
    <property type="term" value="F:single-stranded DNA 3'-5' DNA exonuclease activity"/>
    <property type="evidence" value="ECO:0007669"/>
    <property type="project" value="InterPro"/>
</dbReference>
<sequence length="531" mass="60679">MASITLRKEASPAPSSTSSLPEYDYIGYDFEALGLFCETDQPVQAAFVRLDECLDVVKSINLKIERNPYAVPGPKALEVTGLRPSDLHGDDRVSEFEAARKVADLVGRRSTAERQKKMLIFGYNILSYDEQLLRYFLFRNLQDTYLTTGKNARRLDLYPAFQYLHFISPGIILPGQKDDGTLSWRLSDVMEANGKVSENAHDAEADTLMTKDLLVDFIHGAPNTFNKIVELSDKRTVSGLLGANMHGENFVFEFSHFGMPEITPLAPMAKVGHSGYKTLGVDLAVHPREWMSMSAREIADNLYRGDSPFRIVKHNSCPLIFDRNDADLRGRLDEIQYRSKVETYERRAEYIRRPDIVRKFQEVTALMEQGARDKFSGRKVTREAELYNGFTANEDRNLCRIISEEDDWERRMPQVAKIKDPRIKEFAGRLIAMSAPEDLVREEDLLALREQYALRLNDEDDSGVVQTIAIAEQELENVEDPDLRAECAEMLKTLRLEFAAQIRKIDERIDDLKAFEIAQQEKNEIDLELFV</sequence>